<reference evidence="1" key="1">
    <citation type="submission" date="2014-11" db="EMBL/GenBank/DDBJ databases">
        <authorList>
            <person name="Amaro Gonzalez C."/>
        </authorList>
    </citation>
    <scope>NUCLEOTIDE SEQUENCE</scope>
</reference>
<dbReference type="EMBL" id="GBXM01052226">
    <property type="protein sequence ID" value="JAH56351.1"/>
    <property type="molecule type" value="Transcribed_RNA"/>
</dbReference>
<accession>A0A0E9TS28</accession>
<protein>
    <submittedName>
        <fullName evidence="1">Uncharacterized protein</fullName>
    </submittedName>
</protein>
<name>A0A0E9TS28_ANGAN</name>
<organism evidence="1">
    <name type="scientific">Anguilla anguilla</name>
    <name type="common">European freshwater eel</name>
    <name type="synonym">Muraena anguilla</name>
    <dbReference type="NCBI Taxonomy" id="7936"/>
    <lineage>
        <taxon>Eukaryota</taxon>
        <taxon>Metazoa</taxon>
        <taxon>Chordata</taxon>
        <taxon>Craniata</taxon>
        <taxon>Vertebrata</taxon>
        <taxon>Euteleostomi</taxon>
        <taxon>Actinopterygii</taxon>
        <taxon>Neopterygii</taxon>
        <taxon>Teleostei</taxon>
        <taxon>Anguilliformes</taxon>
        <taxon>Anguillidae</taxon>
        <taxon>Anguilla</taxon>
    </lineage>
</organism>
<reference evidence="1" key="2">
    <citation type="journal article" date="2015" name="Fish Shellfish Immunol.">
        <title>Early steps in the European eel (Anguilla anguilla)-Vibrio vulnificus interaction in the gills: Role of the RtxA13 toxin.</title>
        <authorList>
            <person name="Callol A."/>
            <person name="Pajuelo D."/>
            <person name="Ebbesson L."/>
            <person name="Teles M."/>
            <person name="MacKenzie S."/>
            <person name="Amaro C."/>
        </authorList>
    </citation>
    <scope>NUCLEOTIDE SEQUENCE</scope>
</reference>
<proteinExistence type="predicted"/>
<evidence type="ECO:0000313" key="1">
    <source>
        <dbReference type="EMBL" id="JAH56351.1"/>
    </source>
</evidence>
<sequence>MFIFTLLKASLIG</sequence>